<organism evidence="1 2">
    <name type="scientific">Aquabacterium commune</name>
    <dbReference type="NCBI Taxonomy" id="70586"/>
    <lineage>
        <taxon>Bacteria</taxon>
        <taxon>Pseudomonadati</taxon>
        <taxon>Pseudomonadota</taxon>
        <taxon>Betaproteobacteria</taxon>
        <taxon>Burkholderiales</taxon>
        <taxon>Aquabacterium</taxon>
    </lineage>
</organism>
<gene>
    <name evidence="1" type="ORF">EV672_104101</name>
</gene>
<dbReference type="AlphaFoldDB" id="A0A4R6RC48"/>
<evidence type="ECO:0000313" key="2">
    <source>
        <dbReference type="Proteomes" id="UP000294593"/>
    </source>
</evidence>
<protein>
    <submittedName>
        <fullName evidence="1">Uncharacterized protein</fullName>
    </submittedName>
</protein>
<accession>A0A4R6RC48</accession>
<evidence type="ECO:0000313" key="1">
    <source>
        <dbReference type="EMBL" id="TDP83723.1"/>
    </source>
</evidence>
<keyword evidence="2" id="KW-1185">Reference proteome</keyword>
<comment type="caution">
    <text evidence="1">The sequence shown here is derived from an EMBL/GenBank/DDBJ whole genome shotgun (WGS) entry which is preliminary data.</text>
</comment>
<dbReference type="Proteomes" id="UP000294593">
    <property type="component" value="Unassembled WGS sequence"/>
</dbReference>
<dbReference type="EMBL" id="SNXW01000004">
    <property type="protein sequence ID" value="TDP83723.1"/>
    <property type="molecule type" value="Genomic_DNA"/>
</dbReference>
<proteinExistence type="predicted"/>
<reference evidence="1 2" key="1">
    <citation type="submission" date="2019-03" db="EMBL/GenBank/DDBJ databases">
        <title>Genomic Encyclopedia of Type Strains, Phase IV (KMG-IV): sequencing the most valuable type-strain genomes for metagenomic binning, comparative biology and taxonomic classification.</title>
        <authorList>
            <person name="Goeker M."/>
        </authorList>
    </citation>
    <scope>NUCLEOTIDE SEQUENCE [LARGE SCALE GENOMIC DNA]</scope>
    <source>
        <strain evidence="1 2">DSM 11901</strain>
    </source>
</reference>
<sequence>MRVARRALPPSAFWTGDARAASSFG</sequence>
<name>A0A4R6RC48_9BURK</name>